<dbReference type="SUPFAM" id="SSF103473">
    <property type="entry name" value="MFS general substrate transporter"/>
    <property type="match status" value="1"/>
</dbReference>
<feature type="transmembrane region" description="Helical" evidence="1">
    <location>
        <begin position="91"/>
        <end position="110"/>
    </location>
</feature>
<evidence type="ECO:0000313" key="3">
    <source>
        <dbReference type="Proteomes" id="UP000001068"/>
    </source>
</evidence>
<feature type="transmembrane region" description="Helical" evidence="1">
    <location>
        <begin position="35"/>
        <end position="53"/>
    </location>
</feature>
<feature type="transmembrane region" description="Helical" evidence="1">
    <location>
        <begin position="221"/>
        <end position="241"/>
    </location>
</feature>
<feature type="transmembrane region" description="Helical" evidence="1">
    <location>
        <begin position="156"/>
        <end position="175"/>
    </location>
</feature>
<dbReference type="HOGENOM" id="CLU_688153_0_0_2"/>
<feature type="transmembrane region" description="Helical" evidence="1">
    <location>
        <begin position="376"/>
        <end position="394"/>
    </location>
</feature>
<dbReference type="STRING" id="765177.Desmu_0604"/>
<dbReference type="RefSeq" id="WP_013562134.1">
    <property type="nucleotide sequence ID" value="NC_014961.1"/>
</dbReference>
<keyword evidence="1" id="KW-0472">Membrane</keyword>
<dbReference type="KEGG" id="dmu:Desmu_0604"/>
<dbReference type="Proteomes" id="UP000001068">
    <property type="component" value="Chromosome"/>
</dbReference>
<evidence type="ECO:0008006" key="4">
    <source>
        <dbReference type="Google" id="ProtNLM"/>
    </source>
</evidence>
<gene>
    <name evidence="2" type="ordered locus">Desmu_0604</name>
</gene>
<reference evidence="3" key="1">
    <citation type="submission" date="2010-11" db="EMBL/GenBank/DDBJ databases">
        <title>The complete genome of Desulfurococcus mucosus DSM 2162.</title>
        <authorList>
            <consortium name="US DOE Joint Genome Institute (JGI-PGF)"/>
            <person name="Lucas S."/>
            <person name="Copeland A."/>
            <person name="Lapidus A."/>
            <person name="Bruce D."/>
            <person name="Goodwin L."/>
            <person name="Pitluck S."/>
            <person name="Kyrpides N."/>
            <person name="Mavromatis K."/>
            <person name="Pagani I."/>
            <person name="Ivanova N."/>
            <person name="Ovchinnikova G."/>
            <person name="Chertkov O."/>
            <person name="Held B."/>
            <person name="Brettin T."/>
            <person name="Detter J.C."/>
            <person name="Tapia R."/>
            <person name="Han C."/>
            <person name="Land M."/>
            <person name="Hauser L."/>
            <person name="Markowitz V."/>
            <person name="Cheng J.-F."/>
            <person name="Hugenholtz P."/>
            <person name="Woyke T."/>
            <person name="Wu D."/>
            <person name="Wirth R."/>
            <person name="Bilek Y."/>
            <person name="Hader T."/>
            <person name="Klenk H.-P."/>
            <person name="Eisen J.A."/>
        </authorList>
    </citation>
    <scope>NUCLEOTIDE SEQUENCE [LARGE SCALE GENOMIC DNA]</scope>
    <source>
        <strain evidence="3">ATCC 35584 / DSM 2162 / JCM 9187 / O7/1</strain>
    </source>
</reference>
<feature type="transmembrane region" description="Helical" evidence="1">
    <location>
        <begin position="253"/>
        <end position="280"/>
    </location>
</feature>
<feature type="transmembrane region" description="Helical" evidence="1">
    <location>
        <begin position="65"/>
        <end position="85"/>
    </location>
</feature>
<accession>E8R8T6</accession>
<name>E8R8T6_DESM0</name>
<sequence length="399" mass="43058">MDLPVAAFNIGLISVMDLLVNLVAVKYFGFNAVELGILNAAWTLVFIPVVRVADKLSDAGRVGLLWRLGSFSMILLQALMCLSMWFDEKPLIYVAYMVHAVLLASTRLAVNTYIFETRSSGEWNNTAVTVSRLRLLFESAILALLAYIGFSSVLSHYIYIAALFTLAHLLGILVIHEPALKIERILYRLESTLSRAFIPVKGLLTLSYLEIGGSTPLPTRIYAAAAASTGVVVTALIGFRLGNEYLWTPLPYYLTYTLGMGVSSVLLVYGIGRAVAFALYSMIKSDAVFSRGFFALSMMVRLTALLALINVRETALIGLLLGAIYLANDIIDSNLFLIFAKSRSGYGVGLYSLIGEAVSLVGSATSGYVFTSLGPLLTIAVTGLLSVLVIPAVLKHGGG</sequence>
<proteinExistence type="predicted"/>
<reference evidence="2 3" key="2">
    <citation type="journal article" date="2011" name="Stand. Genomic Sci.">
        <title>Complete genome sequence of Desulfurococcus mucosus type strain (O7/1).</title>
        <authorList>
            <person name="Wirth R."/>
            <person name="Chertkov O."/>
            <person name="Held B."/>
            <person name="Lapidus A."/>
            <person name="Nolan M."/>
            <person name="Lucas S."/>
            <person name="Hammon N."/>
            <person name="Deshpande S."/>
            <person name="Cheng J.F."/>
            <person name="Tapia R."/>
            <person name="Han C."/>
            <person name="Goodwin L."/>
            <person name="Pitluck S."/>
            <person name="Liolios K."/>
            <person name="Ioanna P."/>
            <person name="Ivanova N."/>
            <person name="Mavromatis K."/>
            <person name="Mikhailova N."/>
            <person name="Pati A."/>
            <person name="Chen A."/>
            <person name="Palaniappan K."/>
            <person name="Land M."/>
            <person name="Hauser L."/>
            <person name="Chang Y.J."/>
            <person name="Jeffries C.D."/>
            <person name="Bilek Y."/>
            <person name="Hader T."/>
            <person name="Rohde M."/>
            <person name="Spring S."/>
            <person name="Sikorski J."/>
            <person name="Goker M."/>
            <person name="Woyke T."/>
            <person name="Bristow J."/>
            <person name="Eisen J.A."/>
            <person name="Markowitz V."/>
            <person name="Hugenholtz P."/>
            <person name="Kyrpides N.C."/>
            <person name="Klenk H.P."/>
        </authorList>
    </citation>
    <scope>NUCLEOTIDE SEQUENCE [LARGE SCALE GENOMIC DNA]</scope>
    <source>
        <strain evidence="3">ATCC 35584 / DSM 2162 / JCM 9187 / O7/1</strain>
    </source>
</reference>
<protein>
    <recommendedName>
        <fullName evidence="4">Major facilitator superfamily MFS_1</fullName>
    </recommendedName>
</protein>
<dbReference type="GeneID" id="10153298"/>
<feature type="transmembrane region" description="Helical" evidence="1">
    <location>
        <begin position="131"/>
        <end position="150"/>
    </location>
</feature>
<dbReference type="AlphaFoldDB" id="E8R8T6"/>
<feature type="transmembrane region" description="Helical" evidence="1">
    <location>
        <begin position="7"/>
        <end position="29"/>
    </location>
</feature>
<dbReference type="InterPro" id="IPR036259">
    <property type="entry name" value="MFS_trans_sf"/>
</dbReference>
<evidence type="ECO:0000313" key="2">
    <source>
        <dbReference type="EMBL" id="ADV64912.1"/>
    </source>
</evidence>
<feature type="transmembrane region" description="Helical" evidence="1">
    <location>
        <begin position="350"/>
        <end position="370"/>
    </location>
</feature>
<evidence type="ECO:0000256" key="1">
    <source>
        <dbReference type="SAM" id="Phobius"/>
    </source>
</evidence>
<dbReference type="EMBL" id="CP002363">
    <property type="protein sequence ID" value="ADV64912.1"/>
    <property type="molecule type" value="Genomic_DNA"/>
</dbReference>
<dbReference type="OrthoDB" id="19273at2157"/>
<feature type="transmembrane region" description="Helical" evidence="1">
    <location>
        <begin position="315"/>
        <end position="338"/>
    </location>
</feature>
<organism evidence="2 3">
    <name type="scientific">Desulfurococcus mucosus (strain ATCC 35584 / DSM 2162 / JCM 9187 / O7/1)</name>
    <dbReference type="NCBI Taxonomy" id="765177"/>
    <lineage>
        <taxon>Archaea</taxon>
        <taxon>Thermoproteota</taxon>
        <taxon>Thermoprotei</taxon>
        <taxon>Desulfurococcales</taxon>
        <taxon>Desulfurococcaceae</taxon>
        <taxon>Desulfurococcus</taxon>
    </lineage>
</organism>
<feature type="transmembrane region" description="Helical" evidence="1">
    <location>
        <begin position="292"/>
        <end position="309"/>
    </location>
</feature>
<keyword evidence="3" id="KW-1185">Reference proteome</keyword>
<keyword evidence="1" id="KW-1133">Transmembrane helix</keyword>
<dbReference type="eggNOG" id="arCOG10276">
    <property type="taxonomic scope" value="Archaea"/>
</dbReference>
<keyword evidence="1" id="KW-0812">Transmembrane</keyword>